<evidence type="ECO:0000313" key="3">
    <source>
        <dbReference type="Proteomes" id="UP000316706"/>
    </source>
</evidence>
<dbReference type="Proteomes" id="UP000316706">
    <property type="component" value="Unassembled WGS sequence"/>
</dbReference>
<evidence type="ECO:0000313" key="2">
    <source>
        <dbReference type="EMBL" id="TQM71312.1"/>
    </source>
</evidence>
<dbReference type="EMBL" id="VFPO01000001">
    <property type="protein sequence ID" value="TQM71312.1"/>
    <property type="molecule type" value="Genomic_DNA"/>
</dbReference>
<dbReference type="PANTHER" id="PTHR38011:SF11">
    <property type="entry name" value="2,5-DIAMINO-6-RIBOSYLAMINO-4(3H)-PYRIMIDINONE 5'-PHOSPHATE REDUCTASE"/>
    <property type="match status" value="1"/>
</dbReference>
<reference evidence="2 3" key="1">
    <citation type="submission" date="2019-06" db="EMBL/GenBank/DDBJ databases">
        <title>Sequencing the genomes of 1000 actinobacteria strains.</title>
        <authorList>
            <person name="Klenk H.-P."/>
        </authorList>
    </citation>
    <scope>NUCLEOTIDE SEQUENCE [LARGE SCALE GENOMIC DNA]</scope>
    <source>
        <strain evidence="2 3">DSM 45043</strain>
    </source>
</reference>
<dbReference type="GO" id="GO:0008703">
    <property type="term" value="F:5-amino-6-(5-phosphoribosylamino)uracil reductase activity"/>
    <property type="evidence" value="ECO:0007669"/>
    <property type="project" value="InterPro"/>
</dbReference>
<dbReference type="Pfam" id="PF01872">
    <property type="entry name" value="RibD_C"/>
    <property type="match status" value="1"/>
</dbReference>
<dbReference type="AlphaFoldDB" id="A0A543IL59"/>
<protein>
    <submittedName>
        <fullName evidence="2">Dihydrofolate reductase</fullName>
    </submittedName>
</protein>
<feature type="domain" description="Bacterial bifunctional deaminase-reductase C-terminal" evidence="1">
    <location>
        <begin position="2"/>
        <end position="177"/>
    </location>
</feature>
<dbReference type="SUPFAM" id="SSF53597">
    <property type="entry name" value="Dihydrofolate reductase-like"/>
    <property type="match status" value="1"/>
</dbReference>
<dbReference type="GO" id="GO:0009231">
    <property type="term" value="P:riboflavin biosynthetic process"/>
    <property type="evidence" value="ECO:0007669"/>
    <property type="project" value="InterPro"/>
</dbReference>
<evidence type="ECO:0000259" key="1">
    <source>
        <dbReference type="Pfam" id="PF01872"/>
    </source>
</evidence>
<dbReference type="OrthoDB" id="7949219at2"/>
<sequence length="186" mass="20450">MRKIINSTYVSLDGVIENPQNWTSAYFQEEAAAYAQDLLFSCGALLMGRRTYDGFAEAWPAMEESTGEFGVRMNTYPHYVVSDSLENPGWGDTTVIRRADAAARIAELKEQDGGDILQYGFGPVSRTLVEHGLLDELRLWIHPVLVGPGEPEGMLGAADFSASFELADTTTFETGVIVATYRRAAE</sequence>
<dbReference type="InterPro" id="IPR024072">
    <property type="entry name" value="DHFR-like_dom_sf"/>
</dbReference>
<comment type="caution">
    <text evidence="2">The sequence shown here is derived from an EMBL/GenBank/DDBJ whole genome shotgun (WGS) entry which is preliminary data.</text>
</comment>
<name>A0A543IL59_9ACTN</name>
<dbReference type="Gene3D" id="3.40.430.10">
    <property type="entry name" value="Dihydrofolate Reductase, subunit A"/>
    <property type="match status" value="1"/>
</dbReference>
<proteinExistence type="predicted"/>
<dbReference type="InterPro" id="IPR002734">
    <property type="entry name" value="RibDG_C"/>
</dbReference>
<dbReference type="InterPro" id="IPR050765">
    <property type="entry name" value="Riboflavin_Biosynth_HTPR"/>
</dbReference>
<gene>
    <name evidence="2" type="ORF">FHX41_5076</name>
</gene>
<keyword evidence="3" id="KW-1185">Reference proteome</keyword>
<dbReference type="RefSeq" id="WP_141972770.1">
    <property type="nucleotide sequence ID" value="NZ_VFPO01000001.1"/>
</dbReference>
<organism evidence="2 3">
    <name type="scientific">Actinomadura hallensis</name>
    <dbReference type="NCBI Taxonomy" id="337895"/>
    <lineage>
        <taxon>Bacteria</taxon>
        <taxon>Bacillati</taxon>
        <taxon>Actinomycetota</taxon>
        <taxon>Actinomycetes</taxon>
        <taxon>Streptosporangiales</taxon>
        <taxon>Thermomonosporaceae</taxon>
        <taxon>Actinomadura</taxon>
    </lineage>
</organism>
<dbReference type="PANTHER" id="PTHR38011">
    <property type="entry name" value="DIHYDROFOLATE REDUCTASE FAMILY PROTEIN (AFU_ORTHOLOGUE AFUA_8G06820)"/>
    <property type="match status" value="1"/>
</dbReference>
<accession>A0A543IL59</accession>